<evidence type="ECO:0000313" key="3">
    <source>
        <dbReference type="EMBL" id="KAF9762913.1"/>
    </source>
</evidence>
<evidence type="ECO:0000256" key="2">
    <source>
        <dbReference type="SAM" id="MobiDB-lite"/>
    </source>
</evidence>
<sequence>MRNILKESTNLKRKRTPGKIDKKEENERANILSYLKEKMDKSSDCNLQYDLHLCMEILEGKENQLVKDLKQELQGAIIELEDVTAKSIQLEMELENLSKE</sequence>
<dbReference type="Pfam" id="PF17031">
    <property type="entry name" value="DUF5101"/>
    <property type="match status" value="1"/>
</dbReference>
<feature type="region of interest" description="Disordered" evidence="2">
    <location>
        <begin position="1"/>
        <end position="23"/>
    </location>
</feature>
<gene>
    <name evidence="3" type="ORF">NGRA_1670</name>
</gene>
<comment type="caution">
    <text evidence="3">The sequence shown here is derived from an EMBL/GenBank/DDBJ whole genome shotgun (WGS) entry which is preliminary data.</text>
</comment>
<keyword evidence="1" id="KW-0175">Coiled coil</keyword>
<dbReference type="OrthoDB" id="2186985at2759"/>
<dbReference type="AlphaFoldDB" id="A0A9P6GZ28"/>
<dbReference type="InterPro" id="IPR031492">
    <property type="entry name" value="DUF5101"/>
</dbReference>
<reference evidence="3 4" key="1">
    <citation type="journal article" date="2020" name="Genome Biol. Evol.">
        <title>Comparative genomics of strictly vertically transmitted, feminizing microsporidia endosymbionts of amphipod crustaceans.</title>
        <authorList>
            <person name="Cormier A."/>
            <person name="Chebbi M.A."/>
            <person name="Giraud I."/>
            <person name="Wattier R."/>
            <person name="Teixeira M."/>
            <person name="Gilbert C."/>
            <person name="Rigaud T."/>
            <person name="Cordaux R."/>
        </authorList>
    </citation>
    <scope>NUCLEOTIDE SEQUENCE [LARGE SCALE GENOMIC DNA]</scope>
    <source>
        <strain evidence="3 4">Ou3-Ou53</strain>
    </source>
</reference>
<evidence type="ECO:0000256" key="1">
    <source>
        <dbReference type="SAM" id="Coils"/>
    </source>
</evidence>
<organism evidence="3 4">
    <name type="scientific">Nosema granulosis</name>
    <dbReference type="NCBI Taxonomy" id="83296"/>
    <lineage>
        <taxon>Eukaryota</taxon>
        <taxon>Fungi</taxon>
        <taxon>Fungi incertae sedis</taxon>
        <taxon>Microsporidia</taxon>
        <taxon>Nosematidae</taxon>
        <taxon>Nosema</taxon>
    </lineage>
</organism>
<feature type="coiled-coil region" evidence="1">
    <location>
        <begin position="66"/>
        <end position="100"/>
    </location>
</feature>
<name>A0A9P6GZ28_9MICR</name>
<proteinExistence type="predicted"/>
<dbReference type="Proteomes" id="UP000740883">
    <property type="component" value="Unassembled WGS sequence"/>
</dbReference>
<dbReference type="EMBL" id="SBJO01000121">
    <property type="protein sequence ID" value="KAF9762913.1"/>
    <property type="molecule type" value="Genomic_DNA"/>
</dbReference>
<keyword evidence="4" id="KW-1185">Reference proteome</keyword>
<protein>
    <submittedName>
        <fullName evidence="3">Uncharacterized protein</fullName>
    </submittedName>
</protein>
<evidence type="ECO:0000313" key="4">
    <source>
        <dbReference type="Proteomes" id="UP000740883"/>
    </source>
</evidence>
<accession>A0A9P6GZ28</accession>